<protein>
    <submittedName>
        <fullName evidence="1">3537_t:CDS:1</fullName>
    </submittedName>
</protein>
<dbReference type="EMBL" id="CAJVPM010004833">
    <property type="protein sequence ID" value="CAG8517623.1"/>
    <property type="molecule type" value="Genomic_DNA"/>
</dbReference>
<comment type="caution">
    <text evidence="1">The sequence shown here is derived from an EMBL/GenBank/DDBJ whole genome shotgun (WGS) entry which is preliminary data.</text>
</comment>
<keyword evidence="2" id="KW-1185">Reference proteome</keyword>
<reference evidence="1" key="1">
    <citation type="submission" date="2021-06" db="EMBL/GenBank/DDBJ databases">
        <authorList>
            <person name="Kallberg Y."/>
            <person name="Tangrot J."/>
            <person name="Rosling A."/>
        </authorList>
    </citation>
    <scope>NUCLEOTIDE SEQUENCE</scope>
    <source>
        <strain evidence="1">AU212A</strain>
    </source>
</reference>
<name>A0ACA9L8W6_9GLOM</name>
<evidence type="ECO:0000313" key="2">
    <source>
        <dbReference type="Proteomes" id="UP000789860"/>
    </source>
</evidence>
<gene>
    <name evidence="1" type="ORF">SCALOS_LOCUS3934</name>
</gene>
<organism evidence="1 2">
    <name type="scientific">Scutellospora calospora</name>
    <dbReference type="NCBI Taxonomy" id="85575"/>
    <lineage>
        <taxon>Eukaryota</taxon>
        <taxon>Fungi</taxon>
        <taxon>Fungi incertae sedis</taxon>
        <taxon>Mucoromycota</taxon>
        <taxon>Glomeromycotina</taxon>
        <taxon>Glomeromycetes</taxon>
        <taxon>Diversisporales</taxon>
        <taxon>Gigasporaceae</taxon>
        <taxon>Scutellospora</taxon>
    </lineage>
</organism>
<evidence type="ECO:0000313" key="1">
    <source>
        <dbReference type="EMBL" id="CAG8517623.1"/>
    </source>
</evidence>
<accession>A0ACA9L8W6</accession>
<dbReference type="Proteomes" id="UP000789860">
    <property type="component" value="Unassembled WGS sequence"/>
</dbReference>
<proteinExistence type="predicted"/>
<sequence length="365" mass="41149">MKVNPLREDETEFAYPQEQRSTIKGLNIDGKDLTGDLNLNDFIDLKELNCSYNNLTQLDLTNCNQLERLDCSNNYLQELKLPSSGEKLIYLDISDNKFSGKNLSMFSNLPLQNLTKLWHLNVGNTDINGSLEYLPESVKEFSLNNSRNITIDFLQEAFKHLLLNENESYIVPCYGISQNLETGDYLLVMKYIKGGNLRQYLSKNKLAFKGRLRRLNYNTALAINICGGQRPKFQIEIPPLLKDLIEQLIEKEYNQAVVSISAVVSDPRKLTSKLLPTKEITQLLQDSGLIGLQIPSTSISANLNQLNLSENQSTEQQSLQIQPAYGTTGEAEVYQSAVSLFEVTATINSSQFLKEGFLVSSKARE</sequence>